<protein>
    <submittedName>
        <fullName evidence="6">Uncharacterized protein</fullName>
    </submittedName>
</protein>
<dbReference type="SUPFAM" id="SSF161098">
    <property type="entry name" value="MetI-like"/>
    <property type="match status" value="1"/>
</dbReference>
<reference evidence="6" key="1">
    <citation type="submission" date="2019-09" db="EMBL/GenBank/DDBJ databases">
        <title>Characterisation of the sponge microbiome using genome-centric metagenomics.</title>
        <authorList>
            <person name="Engelberts J.P."/>
            <person name="Robbins S.J."/>
            <person name="De Goeij J.M."/>
            <person name="Aranda M."/>
            <person name="Bell S.C."/>
            <person name="Webster N.S."/>
        </authorList>
    </citation>
    <scope>NUCLEOTIDE SEQUENCE</scope>
    <source>
        <strain evidence="6">SB0664_bin_27</strain>
    </source>
</reference>
<dbReference type="GO" id="GO:0016020">
    <property type="term" value="C:membrane"/>
    <property type="evidence" value="ECO:0007669"/>
    <property type="project" value="UniProtKB-SubCell"/>
</dbReference>
<evidence type="ECO:0000256" key="4">
    <source>
        <dbReference type="ARBA" id="ARBA00023136"/>
    </source>
</evidence>
<comment type="caution">
    <text evidence="6">The sequence shown here is derived from an EMBL/GenBank/DDBJ whole genome shotgun (WGS) entry which is preliminary data.</text>
</comment>
<keyword evidence="4 5" id="KW-0472">Membrane</keyword>
<keyword evidence="3 5" id="KW-1133">Transmembrane helix</keyword>
<sequence length="62" mass="7054">MFFSRMGRIRIRPHRGKEKLFTLLLSTIMIPFAVVLVPRYITIADLKMANHLSGIIVTGLKA</sequence>
<feature type="transmembrane region" description="Helical" evidence="5">
    <location>
        <begin position="20"/>
        <end position="41"/>
    </location>
</feature>
<keyword evidence="2 5" id="KW-0812">Transmembrane</keyword>
<gene>
    <name evidence="6" type="ORF">F4Y42_06900</name>
</gene>
<evidence type="ECO:0000256" key="1">
    <source>
        <dbReference type="ARBA" id="ARBA00004141"/>
    </source>
</evidence>
<accession>A0A6B0YSR2</accession>
<proteinExistence type="predicted"/>
<dbReference type="AlphaFoldDB" id="A0A6B0YSR2"/>
<organism evidence="6">
    <name type="scientific">Caldilineaceae bacterium SB0664_bin_27</name>
    <dbReference type="NCBI Taxonomy" id="2605260"/>
    <lineage>
        <taxon>Bacteria</taxon>
        <taxon>Bacillati</taxon>
        <taxon>Chloroflexota</taxon>
        <taxon>Caldilineae</taxon>
        <taxon>Caldilineales</taxon>
        <taxon>Caldilineaceae</taxon>
    </lineage>
</organism>
<evidence type="ECO:0000313" key="6">
    <source>
        <dbReference type="EMBL" id="MXY93165.1"/>
    </source>
</evidence>
<evidence type="ECO:0000256" key="3">
    <source>
        <dbReference type="ARBA" id="ARBA00022989"/>
    </source>
</evidence>
<dbReference type="EMBL" id="VXRG01000061">
    <property type="protein sequence ID" value="MXY93165.1"/>
    <property type="molecule type" value="Genomic_DNA"/>
</dbReference>
<name>A0A6B0YSR2_9CHLR</name>
<dbReference type="InterPro" id="IPR035906">
    <property type="entry name" value="MetI-like_sf"/>
</dbReference>
<comment type="subcellular location">
    <subcellularLocation>
        <location evidence="1">Membrane</location>
        <topology evidence="1">Multi-pass membrane protein</topology>
    </subcellularLocation>
</comment>
<evidence type="ECO:0000256" key="2">
    <source>
        <dbReference type="ARBA" id="ARBA00022692"/>
    </source>
</evidence>
<evidence type="ECO:0000256" key="5">
    <source>
        <dbReference type="SAM" id="Phobius"/>
    </source>
</evidence>